<dbReference type="Gramene" id="TraesPARA_EIv1.0_2143150.1">
    <property type="protein sequence ID" value="TraesPARA_EIv1.0_2143150.1.CDS1"/>
    <property type="gene ID" value="TraesPARA_EIv1.0_2143150"/>
</dbReference>
<dbReference type="STRING" id="4565.A0A3B6QIR7"/>
<dbReference type="Gramene" id="TraesSYM6D03G03718010.1">
    <property type="protein sequence ID" value="TraesSYM6D03G03718010.1.CDS1"/>
    <property type="gene ID" value="TraesSYM6D03G03718010"/>
</dbReference>
<evidence type="ECO:0000313" key="2">
    <source>
        <dbReference type="EnsemblPlants" id="TraesCS6D02G305300.1.cds1"/>
    </source>
</evidence>
<feature type="region of interest" description="Disordered" evidence="1">
    <location>
        <begin position="68"/>
        <end position="106"/>
    </location>
</feature>
<dbReference type="PANTHER" id="PTHR33148">
    <property type="entry name" value="PLASTID MOVEMENT IMPAIRED PROTEIN-RELATED"/>
    <property type="match status" value="1"/>
</dbReference>
<dbReference type="Gramene" id="TraesWEE_scaffold_010527_01G000300.1">
    <property type="protein sequence ID" value="TraesWEE_scaffold_010527_01G000300.1"/>
    <property type="gene ID" value="TraesWEE_scaffold_010527_01G000300"/>
</dbReference>
<proteinExistence type="predicted"/>
<dbReference type="PaxDb" id="4565-Traes_6DL_1135F875F.1"/>
<evidence type="ECO:0000256" key="1">
    <source>
        <dbReference type="SAM" id="MobiDB-lite"/>
    </source>
</evidence>
<reference evidence="2" key="2">
    <citation type="submission" date="2018-10" db="UniProtKB">
        <authorList>
            <consortium name="EnsemblPlants"/>
        </authorList>
    </citation>
    <scope>IDENTIFICATION</scope>
</reference>
<keyword evidence="3" id="KW-1185">Reference proteome</keyword>
<dbReference type="Gramene" id="TraesROB_scaffold_007293_01G000100.1">
    <property type="protein sequence ID" value="TraesROB_scaffold_007293_01G000100.1"/>
    <property type="gene ID" value="TraesROB_scaffold_007293_01G000100"/>
</dbReference>
<dbReference type="Gramene" id="TraesJUL6D03G03803120.1">
    <property type="protein sequence ID" value="TraesJUL6D03G03803120.1.CDS1"/>
    <property type="gene ID" value="TraesJUL6D03G03803120"/>
</dbReference>
<dbReference type="Gramene" id="TraesMAC6D03G03768280.1">
    <property type="protein sequence ID" value="TraesMAC6D03G03768280.1.CDS1"/>
    <property type="gene ID" value="TraesMAC6D03G03768280"/>
</dbReference>
<dbReference type="Gramene" id="TraesCAD_scaffold_062293_01G000100.1">
    <property type="protein sequence ID" value="TraesCAD_scaffold_062293_01G000100.1"/>
    <property type="gene ID" value="TraesCAD_scaffold_062293_01G000100"/>
</dbReference>
<dbReference type="Gramene" id="TraesLDM6D03G03773970.1">
    <property type="protein sequence ID" value="TraesLDM6D03G03773970.1.CDS1"/>
    <property type="gene ID" value="TraesLDM6D03G03773970"/>
</dbReference>
<protein>
    <submittedName>
        <fullName evidence="2">Uncharacterized protein</fullName>
    </submittedName>
</protein>
<dbReference type="Gramene" id="TraesJAG6D03G03752890.1">
    <property type="protein sequence ID" value="TraesJAG6D03G03752890.1.CDS1"/>
    <property type="gene ID" value="TraesJAG6D03G03752890"/>
</dbReference>
<name>A0A3B6QIR7_WHEAT</name>
<dbReference type="OrthoDB" id="676555at2759"/>
<dbReference type="Gramene" id="TraesCS6D02G305300.1">
    <property type="protein sequence ID" value="TraesCS6D02G305300.1.cds1"/>
    <property type="gene ID" value="TraesCS6D02G305300"/>
</dbReference>
<evidence type="ECO:0000313" key="3">
    <source>
        <dbReference type="Proteomes" id="UP000019116"/>
    </source>
</evidence>
<reference evidence="2" key="1">
    <citation type="submission" date="2018-08" db="EMBL/GenBank/DDBJ databases">
        <authorList>
            <person name="Rossello M."/>
        </authorList>
    </citation>
    <scope>NUCLEOTIDE SEQUENCE [LARGE SCALE GENOMIC DNA]</scope>
    <source>
        <strain evidence="2">cv. Chinese Spring</strain>
    </source>
</reference>
<dbReference type="Gramene" id="TraesARI6D03G03734560.1">
    <property type="protein sequence ID" value="TraesARI6D03G03734560.1.CDS1"/>
    <property type="gene ID" value="TraesARI6D03G03734560"/>
</dbReference>
<sequence length="106" mass="11598">MLRNHPGFQLLESEQVKQLGVRAHPLEHDVLLRPGRHYFLVALPRPTVPPRGAWSGALHVDGERSRSCLRAAPPPATDLSCQTAPASPLSAASEGGPVQPWMRLKR</sequence>
<accession>A0A3B6QIR7</accession>
<dbReference type="Proteomes" id="UP000019116">
    <property type="component" value="Chromosome 6D"/>
</dbReference>
<dbReference type="Gramene" id="TraesRN6D0100751700.1">
    <property type="protein sequence ID" value="TraesRN6D0100751700.1"/>
    <property type="gene ID" value="TraesRN6D0100751700"/>
</dbReference>
<dbReference type="Gramene" id="TraesCLE_scaffold_066169_01G000200.1">
    <property type="protein sequence ID" value="TraesCLE_scaffold_066169_01G000200.1"/>
    <property type="gene ID" value="TraesCLE_scaffold_066169_01G000200"/>
</dbReference>
<dbReference type="EnsemblPlants" id="TraesCS6D02G305300.1">
    <property type="protein sequence ID" value="TraesCS6D02G305300.1.cds1"/>
    <property type="gene ID" value="TraesCS6D02G305300"/>
</dbReference>
<organism evidence="2">
    <name type="scientific">Triticum aestivum</name>
    <name type="common">Wheat</name>
    <dbReference type="NCBI Taxonomy" id="4565"/>
    <lineage>
        <taxon>Eukaryota</taxon>
        <taxon>Viridiplantae</taxon>
        <taxon>Streptophyta</taxon>
        <taxon>Embryophyta</taxon>
        <taxon>Tracheophyta</taxon>
        <taxon>Spermatophyta</taxon>
        <taxon>Magnoliopsida</taxon>
        <taxon>Liliopsida</taxon>
        <taxon>Poales</taxon>
        <taxon>Poaceae</taxon>
        <taxon>BOP clade</taxon>
        <taxon>Pooideae</taxon>
        <taxon>Triticodae</taxon>
        <taxon>Triticeae</taxon>
        <taxon>Triticinae</taxon>
        <taxon>Triticum</taxon>
    </lineage>
</organism>
<dbReference type="Gramene" id="TraesLAC6D03G03720620.1">
    <property type="protein sequence ID" value="TraesLAC6D03G03720620.1.CDS1"/>
    <property type="gene ID" value="TraesLAC6D03G03720620"/>
</dbReference>
<dbReference type="Gramene" id="TraesSTA6D03G03763290.1">
    <property type="protein sequence ID" value="TraesSTA6D03G03763290.1.CDS1"/>
    <property type="gene ID" value="TraesSTA6D03G03763290"/>
</dbReference>
<dbReference type="PANTHER" id="PTHR33148:SF75">
    <property type="entry name" value="OS06G0260000 PROTEIN"/>
    <property type="match status" value="1"/>
</dbReference>
<dbReference type="AlphaFoldDB" id="A0A3B6QIR7"/>
<dbReference type="Gramene" id="TraesCS6D03G0713500.1">
    <property type="protein sequence ID" value="TraesCS6D03G0713500.1.CDS1"/>
    <property type="gene ID" value="TraesCS6D03G0713500"/>
</dbReference>
<dbReference type="Gramene" id="TraesNOR6D03G03810870.1">
    <property type="protein sequence ID" value="TraesNOR6D03G03810870.1.CDS1"/>
    <property type="gene ID" value="TraesNOR6D03G03810870"/>
</dbReference>